<dbReference type="InterPro" id="IPR012338">
    <property type="entry name" value="Beta-lactam/transpept-like"/>
</dbReference>
<gene>
    <name evidence="1" type="ORF">Pfl04_35260</name>
</gene>
<evidence type="ECO:0008006" key="3">
    <source>
        <dbReference type="Google" id="ProtNLM"/>
    </source>
</evidence>
<organism evidence="1 2">
    <name type="scientific">Planosporangium flavigriseum</name>
    <dbReference type="NCBI Taxonomy" id="373681"/>
    <lineage>
        <taxon>Bacteria</taxon>
        <taxon>Bacillati</taxon>
        <taxon>Actinomycetota</taxon>
        <taxon>Actinomycetes</taxon>
        <taxon>Micromonosporales</taxon>
        <taxon>Micromonosporaceae</taxon>
        <taxon>Planosporangium</taxon>
    </lineage>
</organism>
<sequence length="69" mass="7263">MGAGHDVLLERPVRWTLGMQLEDDGSRGMGGSGGYAHPARGYAFAYVTSHLAGFDRVDALAEAVDRAVG</sequence>
<dbReference type="RefSeq" id="WP_239075584.1">
    <property type="nucleotide sequence ID" value="NZ_BAAAQJ010000007.1"/>
</dbReference>
<name>A0A8J3PMQ1_9ACTN</name>
<reference evidence="1" key="1">
    <citation type="submission" date="2021-01" db="EMBL/GenBank/DDBJ databases">
        <title>Whole genome shotgun sequence of Planosporangium flavigriseum NBRC 105377.</title>
        <authorList>
            <person name="Komaki H."/>
            <person name="Tamura T."/>
        </authorList>
    </citation>
    <scope>NUCLEOTIDE SEQUENCE</scope>
    <source>
        <strain evidence="1">NBRC 105377</strain>
    </source>
</reference>
<dbReference type="AlphaFoldDB" id="A0A8J3PMQ1"/>
<evidence type="ECO:0000313" key="2">
    <source>
        <dbReference type="Proteomes" id="UP000653674"/>
    </source>
</evidence>
<dbReference type="EMBL" id="BONU01000027">
    <property type="protein sequence ID" value="GIG75122.1"/>
    <property type="molecule type" value="Genomic_DNA"/>
</dbReference>
<dbReference type="Gene3D" id="3.40.710.10">
    <property type="entry name" value="DD-peptidase/beta-lactamase superfamily"/>
    <property type="match status" value="1"/>
</dbReference>
<evidence type="ECO:0000313" key="1">
    <source>
        <dbReference type="EMBL" id="GIG75122.1"/>
    </source>
</evidence>
<accession>A0A8J3PMQ1</accession>
<proteinExistence type="predicted"/>
<dbReference type="Proteomes" id="UP000653674">
    <property type="component" value="Unassembled WGS sequence"/>
</dbReference>
<protein>
    <recommendedName>
        <fullName evidence="3">Beta-lactamase</fullName>
    </recommendedName>
</protein>
<comment type="caution">
    <text evidence="1">The sequence shown here is derived from an EMBL/GenBank/DDBJ whole genome shotgun (WGS) entry which is preliminary data.</text>
</comment>
<keyword evidence="2" id="KW-1185">Reference proteome</keyword>